<evidence type="ECO:0000256" key="5">
    <source>
        <dbReference type="ARBA" id="ARBA00023136"/>
    </source>
</evidence>
<dbReference type="PROSITE" id="PS50262">
    <property type="entry name" value="G_PROTEIN_RECEP_F1_2"/>
    <property type="match status" value="1"/>
</dbReference>
<proteinExistence type="predicted"/>
<evidence type="ECO:0000313" key="11">
    <source>
        <dbReference type="Proteomes" id="UP000828390"/>
    </source>
</evidence>
<dbReference type="PANTHER" id="PTHR45695">
    <property type="entry name" value="LEUCOKININ RECEPTOR-RELATED"/>
    <property type="match status" value="1"/>
</dbReference>
<protein>
    <recommendedName>
        <fullName evidence="9">G-protein coupled receptors family 1 profile domain-containing protein</fullName>
    </recommendedName>
</protein>
<reference evidence="10" key="1">
    <citation type="journal article" date="2019" name="bioRxiv">
        <title>The Genome of the Zebra Mussel, Dreissena polymorpha: A Resource for Invasive Species Research.</title>
        <authorList>
            <person name="McCartney M.A."/>
            <person name="Auch B."/>
            <person name="Kono T."/>
            <person name="Mallez S."/>
            <person name="Zhang Y."/>
            <person name="Obille A."/>
            <person name="Becker A."/>
            <person name="Abrahante J.E."/>
            <person name="Garbe J."/>
            <person name="Badalamenti J.P."/>
            <person name="Herman A."/>
            <person name="Mangelson H."/>
            <person name="Liachko I."/>
            <person name="Sullivan S."/>
            <person name="Sone E.D."/>
            <person name="Koren S."/>
            <person name="Silverstein K.A.T."/>
            <person name="Beckman K.B."/>
            <person name="Gohl D.M."/>
        </authorList>
    </citation>
    <scope>NUCLEOTIDE SEQUENCE</scope>
    <source>
        <strain evidence="10">Duluth1</strain>
        <tissue evidence="10">Whole animal</tissue>
    </source>
</reference>
<dbReference type="EMBL" id="JAIWYP010000041">
    <property type="protein sequence ID" value="KAH3691223.1"/>
    <property type="molecule type" value="Genomic_DNA"/>
</dbReference>
<sequence length="146" mass="16162">MALDFNISLENSSMVPYEYHKDQLDIDADVCIFQNDYHRDLTQNSLVVILMIVLYMLITVLALLGNLLVIWTVWINSHMHTVTNYYIVNLAVSDLLVAALVIPLKLLEYTAPAGGTYSAVTDSAPSSTICFRCSCLPASLHSPPSP</sequence>
<evidence type="ECO:0000256" key="7">
    <source>
        <dbReference type="ARBA" id="ARBA00023224"/>
    </source>
</evidence>
<dbReference type="PANTHER" id="PTHR45695:SF15">
    <property type="entry name" value="OPSIN RH2"/>
    <property type="match status" value="1"/>
</dbReference>
<evidence type="ECO:0000256" key="1">
    <source>
        <dbReference type="ARBA" id="ARBA00004141"/>
    </source>
</evidence>
<evidence type="ECO:0000256" key="2">
    <source>
        <dbReference type="ARBA" id="ARBA00022692"/>
    </source>
</evidence>
<comment type="subcellular location">
    <subcellularLocation>
        <location evidence="1">Membrane</location>
        <topology evidence="1">Multi-pass membrane protein</topology>
    </subcellularLocation>
</comment>
<organism evidence="10 11">
    <name type="scientific">Dreissena polymorpha</name>
    <name type="common">Zebra mussel</name>
    <name type="synonym">Mytilus polymorpha</name>
    <dbReference type="NCBI Taxonomy" id="45954"/>
    <lineage>
        <taxon>Eukaryota</taxon>
        <taxon>Metazoa</taxon>
        <taxon>Spiralia</taxon>
        <taxon>Lophotrochozoa</taxon>
        <taxon>Mollusca</taxon>
        <taxon>Bivalvia</taxon>
        <taxon>Autobranchia</taxon>
        <taxon>Heteroconchia</taxon>
        <taxon>Euheterodonta</taxon>
        <taxon>Imparidentia</taxon>
        <taxon>Neoheterodontei</taxon>
        <taxon>Myida</taxon>
        <taxon>Dreissenoidea</taxon>
        <taxon>Dreissenidae</taxon>
        <taxon>Dreissena</taxon>
    </lineage>
</organism>
<keyword evidence="3 8" id="KW-1133">Transmembrane helix</keyword>
<name>A0A9D3Y1A6_DREPO</name>
<dbReference type="GO" id="GO:0005886">
    <property type="term" value="C:plasma membrane"/>
    <property type="evidence" value="ECO:0007669"/>
    <property type="project" value="TreeGrafter"/>
</dbReference>
<evidence type="ECO:0000256" key="3">
    <source>
        <dbReference type="ARBA" id="ARBA00022989"/>
    </source>
</evidence>
<evidence type="ECO:0000259" key="9">
    <source>
        <dbReference type="PROSITE" id="PS50262"/>
    </source>
</evidence>
<evidence type="ECO:0000256" key="8">
    <source>
        <dbReference type="SAM" id="Phobius"/>
    </source>
</evidence>
<comment type="caution">
    <text evidence="10">The sequence shown here is derived from an EMBL/GenBank/DDBJ whole genome shotgun (WGS) entry which is preliminary data.</text>
</comment>
<dbReference type="GO" id="GO:0004930">
    <property type="term" value="F:G protein-coupled receptor activity"/>
    <property type="evidence" value="ECO:0007669"/>
    <property type="project" value="UniProtKB-KW"/>
</dbReference>
<dbReference type="PRINTS" id="PR00237">
    <property type="entry name" value="GPCRRHODOPSN"/>
</dbReference>
<dbReference type="InterPro" id="IPR000276">
    <property type="entry name" value="GPCR_Rhodpsn"/>
</dbReference>
<keyword evidence="6" id="KW-0675">Receptor</keyword>
<dbReference type="Pfam" id="PF00001">
    <property type="entry name" value="7tm_1"/>
    <property type="match status" value="1"/>
</dbReference>
<keyword evidence="7" id="KW-0807">Transducer</keyword>
<keyword evidence="5 8" id="KW-0472">Membrane</keyword>
<dbReference type="AlphaFoldDB" id="A0A9D3Y1A6"/>
<gene>
    <name evidence="10" type="ORF">DPMN_193170</name>
</gene>
<dbReference type="Gene3D" id="1.20.1070.10">
    <property type="entry name" value="Rhodopsin 7-helix transmembrane proteins"/>
    <property type="match status" value="1"/>
</dbReference>
<dbReference type="Proteomes" id="UP000828390">
    <property type="component" value="Unassembled WGS sequence"/>
</dbReference>
<feature type="transmembrane region" description="Helical" evidence="8">
    <location>
        <begin position="86"/>
        <end position="107"/>
    </location>
</feature>
<evidence type="ECO:0000256" key="4">
    <source>
        <dbReference type="ARBA" id="ARBA00023040"/>
    </source>
</evidence>
<evidence type="ECO:0000256" key="6">
    <source>
        <dbReference type="ARBA" id="ARBA00023170"/>
    </source>
</evidence>
<dbReference type="SUPFAM" id="SSF81321">
    <property type="entry name" value="Family A G protein-coupled receptor-like"/>
    <property type="match status" value="1"/>
</dbReference>
<keyword evidence="2 8" id="KW-0812">Transmembrane</keyword>
<reference evidence="10" key="2">
    <citation type="submission" date="2020-11" db="EMBL/GenBank/DDBJ databases">
        <authorList>
            <person name="McCartney M.A."/>
            <person name="Auch B."/>
            <person name="Kono T."/>
            <person name="Mallez S."/>
            <person name="Becker A."/>
            <person name="Gohl D.M."/>
            <person name="Silverstein K.A.T."/>
            <person name="Koren S."/>
            <person name="Bechman K.B."/>
            <person name="Herman A."/>
            <person name="Abrahante J.E."/>
            <person name="Garbe J."/>
        </authorList>
    </citation>
    <scope>NUCLEOTIDE SEQUENCE</scope>
    <source>
        <strain evidence="10">Duluth1</strain>
        <tissue evidence="10">Whole animal</tissue>
    </source>
</reference>
<accession>A0A9D3Y1A6</accession>
<evidence type="ECO:0000313" key="10">
    <source>
        <dbReference type="EMBL" id="KAH3691223.1"/>
    </source>
</evidence>
<keyword evidence="4" id="KW-0297">G-protein coupled receptor</keyword>
<feature type="transmembrane region" description="Helical" evidence="8">
    <location>
        <begin position="46"/>
        <end position="74"/>
    </location>
</feature>
<dbReference type="InterPro" id="IPR017452">
    <property type="entry name" value="GPCR_Rhodpsn_7TM"/>
</dbReference>
<keyword evidence="11" id="KW-1185">Reference proteome</keyword>
<feature type="domain" description="G-protein coupled receptors family 1 profile" evidence="9">
    <location>
        <begin position="65"/>
        <end position="104"/>
    </location>
</feature>